<keyword evidence="3" id="KW-0170">Cobalt</keyword>
<evidence type="ECO:0000256" key="1">
    <source>
        <dbReference type="ARBA" id="ARBA00022801"/>
    </source>
</evidence>
<dbReference type="AlphaFoldDB" id="A0A1I6NWE3"/>
<dbReference type="Gene3D" id="1.20.120.710">
    <property type="entry name" value="Haloacid dehalogenase hydrolase-like domain"/>
    <property type="match status" value="1"/>
</dbReference>
<dbReference type="GO" id="GO:0036424">
    <property type="term" value="F:L-phosphoserine phosphatase activity"/>
    <property type="evidence" value="ECO:0007669"/>
    <property type="project" value="UniProtKB-UniRule"/>
</dbReference>
<dbReference type="InterPro" id="IPR006439">
    <property type="entry name" value="HAD-SF_hydro_IA"/>
</dbReference>
<dbReference type="RefSeq" id="WP_062322825.1">
    <property type="nucleotide sequence ID" value="NZ_BJWJ01000025.1"/>
</dbReference>
<dbReference type="Proteomes" id="UP000321773">
    <property type="component" value="Unassembled WGS sequence"/>
</dbReference>
<dbReference type="HAMAP" id="MF_02240">
    <property type="entry name" value="PSP"/>
    <property type="match status" value="1"/>
</dbReference>
<accession>A0A1I6NWE3</accession>
<dbReference type="SFLD" id="SFLDS00003">
    <property type="entry name" value="Haloacid_Dehalogenase"/>
    <property type="match status" value="1"/>
</dbReference>
<sequence>MLKTICFDLDDTLLWDKKSIQTAFDQTCESVKGVDSKALEEAVRDAAKRLYQTYPTYEHTQMIGINPFEGLWGTFDDPGEAFQSMKQTIPGYQLDAWREGLLALGIDDKILAETLRDRFISERKKHPFTYEETYEVLDTLREDYTLLLLTNGAPSLQRLKLEITPEIAERFDHIVISGEFGRGKPDPSIFEHALTLADTNKEDAIMIGDNLNTDILGSNRLGIKNIWINHHNQTATDIQPTYEVKHLNDVLSIIKSL</sequence>
<dbReference type="InterPro" id="IPR051400">
    <property type="entry name" value="HAD-like_hydrolase"/>
</dbReference>
<comment type="similarity">
    <text evidence="3">Belongs to the HAD-like hydrolase superfamily.</text>
</comment>
<dbReference type="InterPro" id="IPR036412">
    <property type="entry name" value="HAD-like_sf"/>
</dbReference>
<evidence type="ECO:0000313" key="4">
    <source>
        <dbReference type="EMBL" id="GEM05181.1"/>
    </source>
</evidence>
<keyword evidence="3" id="KW-0028">Amino-acid biosynthesis</keyword>
<evidence type="ECO:0000313" key="6">
    <source>
        <dbReference type="Proteomes" id="UP000199139"/>
    </source>
</evidence>
<organism evidence="5 6">
    <name type="scientific">Halolactibacillus miurensis</name>
    <dbReference type="NCBI Taxonomy" id="306541"/>
    <lineage>
        <taxon>Bacteria</taxon>
        <taxon>Bacillati</taxon>
        <taxon>Bacillota</taxon>
        <taxon>Bacilli</taxon>
        <taxon>Bacillales</taxon>
        <taxon>Bacillaceae</taxon>
        <taxon>Halolactibacillus</taxon>
    </lineage>
</organism>
<reference evidence="5 6" key="1">
    <citation type="submission" date="2016-10" db="EMBL/GenBank/DDBJ databases">
        <authorList>
            <person name="de Groot N.N."/>
        </authorList>
    </citation>
    <scope>NUCLEOTIDE SEQUENCE [LARGE SCALE GENOMIC DNA]</scope>
    <source>
        <strain evidence="5 6">DSM 17074</strain>
    </source>
</reference>
<keyword evidence="1 3" id="KW-0378">Hydrolase</keyword>
<dbReference type="OrthoDB" id="9809962at2"/>
<dbReference type="NCBIfam" id="TIGR01549">
    <property type="entry name" value="HAD-SF-IA-v1"/>
    <property type="match status" value="1"/>
</dbReference>
<comment type="cofactor">
    <cofactor evidence="3">
        <name>Mg(2+)</name>
        <dbReference type="ChEBI" id="CHEBI:18420"/>
    </cofactor>
    <cofactor evidence="3">
        <name>Co(2+)</name>
        <dbReference type="ChEBI" id="CHEBI:48828"/>
    </cofactor>
</comment>
<evidence type="ECO:0000313" key="5">
    <source>
        <dbReference type="EMBL" id="SFS32224.1"/>
    </source>
</evidence>
<dbReference type="STRING" id="306541.SAMN05421668_10132"/>
<dbReference type="PANTHER" id="PTHR46470">
    <property type="entry name" value="N-ACYLNEURAMINATE-9-PHOSPHATASE"/>
    <property type="match status" value="1"/>
</dbReference>
<dbReference type="EC" id="3.1.3.3" evidence="3"/>
<dbReference type="EMBL" id="BJWJ01000025">
    <property type="protein sequence ID" value="GEM05181.1"/>
    <property type="molecule type" value="Genomic_DNA"/>
</dbReference>
<evidence type="ECO:0000313" key="7">
    <source>
        <dbReference type="Proteomes" id="UP000321773"/>
    </source>
</evidence>
<evidence type="ECO:0000256" key="2">
    <source>
        <dbReference type="ARBA" id="ARBA00022842"/>
    </source>
</evidence>
<dbReference type="InterPro" id="IPR044266">
    <property type="entry name" value="PSP_YsaA"/>
</dbReference>
<dbReference type="PANTHER" id="PTHR46470:SF3">
    <property type="entry name" value="N-ACYLNEURAMINATE-9-PHOSPHATASE"/>
    <property type="match status" value="1"/>
</dbReference>
<gene>
    <name evidence="4" type="primary">ysaA</name>
    <name evidence="4" type="ORF">HMI01_21690</name>
    <name evidence="5" type="ORF">SAMN05421668_10132</name>
</gene>
<comment type="function">
    <text evidence="3">Catalyzes the last step of the phosphorylated serine biosynthetic pathway, i.e. dephosphorylation of O-phospho-L-serine to form L-serine.</text>
</comment>
<dbReference type="SFLD" id="SFLDG01129">
    <property type="entry name" value="C1.5:_HAD__Beta-PGM__Phosphata"/>
    <property type="match status" value="1"/>
</dbReference>
<dbReference type="GO" id="GO:0006564">
    <property type="term" value="P:L-serine biosynthetic process"/>
    <property type="evidence" value="ECO:0007669"/>
    <property type="project" value="UniProtKB-UniRule"/>
</dbReference>
<dbReference type="Pfam" id="PF00702">
    <property type="entry name" value="Hydrolase"/>
    <property type="match status" value="1"/>
</dbReference>
<dbReference type="EMBL" id="FPAI01000001">
    <property type="protein sequence ID" value="SFS32224.1"/>
    <property type="molecule type" value="Genomic_DNA"/>
</dbReference>
<keyword evidence="3" id="KW-0718">Serine biosynthesis</keyword>
<protein>
    <recommendedName>
        <fullName evidence="3">Phosphoserine phosphatase</fullName>
        <shortName evidence="3">PSP</shortName>
        <ecNumber evidence="3">3.1.3.3</ecNumber>
    </recommendedName>
</protein>
<comment type="catalytic activity">
    <reaction evidence="3">
        <text>O-phospho-D-serine + H2O = D-serine + phosphate</text>
        <dbReference type="Rhea" id="RHEA:24873"/>
        <dbReference type="ChEBI" id="CHEBI:15377"/>
        <dbReference type="ChEBI" id="CHEBI:35247"/>
        <dbReference type="ChEBI" id="CHEBI:43474"/>
        <dbReference type="ChEBI" id="CHEBI:58680"/>
        <dbReference type="EC" id="3.1.3.3"/>
    </reaction>
</comment>
<keyword evidence="7" id="KW-1185">Reference proteome</keyword>
<comment type="pathway">
    <text evidence="3">Amino-acid biosynthesis; L-serine biosynthesis; L-serine from 3-phospho-D-glycerate: step 3/3.</text>
</comment>
<reference evidence="4 7" key="2">
    <citation type="submission" date="2019-07" db="EMBL/GenBank/DDBJ databases">
        <title>Whole genome shotgun sequence of Halolactibacillus miurensis NBRC 100873.</title>
        <authorList>
            <person name="Hosoyama A."/>
            <person name="Uohara A."/>
            <person name="Ohji S."/>
            <person name="Ichikawa N."/>
        </authorList>
    </citation>
    <scope>NUCLEOTIDE SEQUENCE [LARGE SCALE GENOMIC DNA]</scope>
    <source>
        <strain evidence="4 7">NBRC 100873</strain>
    </source>
</reference>
<dbReference type="Proteomes" id="UP000199139">
    <property type="component" value="Unassembled WGS sequence"/>
</dbReference>
<name>A0A1I6NWE3_9BACI</name>
<dbReference type="SUPFAM" id="SSF56784">
    <property type="entry name" value="HAD-like"/>
    <property type="match status" value="1"/>
</dbReference>
<proteinExistence type="inferred from homology"/>
<evidence type="ECO:0000256" key="3">
    <source>
        <dbReference type="HAMAP-Rule" id="MF_02240"/>
    </source>
</evidence>
<dbReference type="Gene3D" id="3.40.50.1000">
    <property type="entry name" value="HAD superfamily/HAD-like"/>
    <property type="match status" value="1"/>
</dbReference>
<comment type="catalytic activity">
    <reaction evidence="3">
        <text>O-phospho-L-serine + H2O = L-serine + phosphate</text>
        <dbReference type="Rhea" id="RHEA:21208"/>
        <dbReference type="ChEBI" id="CHEBI:15377"/>
        <dbReference type="ChEBI" id="CHEBI:33384"/>
        <dbReference type="ChEBI" id="CHEBI:43474"/>
        <dbReference type="ChEBI" id="CHEBI:57524"/>
        <dbReference type="EC" id="3.1.3.3"/>
    </reaction>
</comment>
<dbReference type="InterPro" id="IPR023214">
    <property type="entry name" value="HAD_sf"/>
</dbReference>
<keyword evidence="2 3" id="KW-0460">Magnesium</keyword>